<evidence type="ECO:0000313" key="7">
    <source>
        <dbReference type="EMBL" id="KAK5173536.1"/>
    </source>
</evidence>
<dbReference type="EC" id="1.13.11.52" evidence="5"/>
<dbReference type="GO" id="GO:0019441">
    <property type="term" value="P:L-tryptophan catabolic process to kynurenine"/>
    <property type="evidence" value="ECO:0007669"/>
    <property type="project" value="UniProtKB-UniRule"/>
</dbReference>
<dbReference type="EMBL" id="JAVRRT010000003">
    <property type="protein sequence ID" value="KAK5173536.1"/>
    <property type="molecule type" value="Genomic_DNA"/>
</dbReference>
<dbReference type="SUPFAM" id="SSF140959">
    <property type="entry name" value="Indolic compounds 2,3-dioxygenase-like"/>
    <property type="match status" value="1"/>
</dbReference>
<evidence type="ECO:0000256" key="1">
    <source>
        <dbReference type="ARBA" id="ARBA00007119"/>
    </source>
</evidence>
<dbReference type="GO" id="GO:0020037">
    <property type="term" value="F:heme binding"/>
    <property type="evidence" value="ECO:0007669"/>
    <property type="project" value="UniProtKB-UniRule"/>
</dbReference>
<dbReference type="GO" id="GO:0033754">
    <property type="term" value="F:indoleamine 2,3-dioxygenase activity"/>
    <property type="evidence" value="ECO:0007669"/>
    <property type="project" value="UniProtKB-EC"/>
</dbReference>
<evidence type="ECO:0000256" key="3">
    <source>
        <dbReference type="ARBA" id="ARBA00023004"/>
    </source>
</evidence>
<keyword evidence="3 4" id="KW-0408">Iron</keyword>
<dbReference type="Gene3D" id="1.20.58.480">
    <property type="match status" value="1"/>
</dbReference>
<dbReference type="Pfam" id="PF01231">
    <property type="entry name" value="IDO"/>
    <property type="match status" value="1"/>
</dbReference>
<dbReference type="PANTHER" id="PTHR28657">
    <property type="entry name" value="INDOLEAMINE 2,3-DIOXYGENASE"/>
    <property type="match status" value="1"/>
</dbReference>
<evidence type="ECO:0000256" key="2">
    <source>
        <dbReference type="ARBA" id="ARBA00022723"/>
    </source>
</evidence>
<protein>
    <recommendedName>
        <fullName evidence="5">Indoleamine 2,3-dioxygenase</fullName>
        <ecNumber evidence="5">1.13.11.52</ecNumber>
    </recommendedName>
</protein>
<dbReference type="AlphaFoldDB" id="A0AAV9PMR6"/>
<evidence type="ECO:0000256" key="5">
    <source>
        <dbReference type="RuleBase" id="RU369119"/>
    </source>
</evidence>
<dbReference type="RefSeq" id="XP_064662231.1">
    <property type="nucleotide sequence ID" value="XM_064799476.1"/>
</dbReference>
<dbReference type="Proteomes" id="UP001337655">
    <property type="component" value="Unassembled WGS sequence"/>
</dbReference>
<reference evidence="7 8" key="1">
    <citation type="submission" date="2023-08" db="EMBL/GenBank/DDBJ databases">
        <title>Black Yeasts Isolated from many extreme environments.</title>
        <authorList>
            <person name="Coleine C."/>
            <person name="Stajich J.E."/>
            <person name="Selbmann L."/>
        </authorList>
    </citation>
    <scope>NUCLEOTIDE SEQUENCE [LARGE SCALE GENOMIC DNA]</scope>
    <source>
        <strain evidence="7 8">CCFEE 5935</strain>
    </source>
</reference>
<comment type="function">
    <text evidence="5">Produces N-formyl-kynurenine through the oxidation of tryptophan.</text>
</comment>
<evidence type="ECO:0000256" key="6">
    <source>
        <dbReference type="SAM" id="MobiDB-lite"/>
    </source>
</evidence>
<feature type="compositionally biased region" description="Basic and acidic residues" evidence="6">
    <location>
        <begin position="7"/>
        <end position="20"/>
    </location>
</feature>
<dbReference type="InterPro" id="IPR037217">
    <property type="entry name" value="Trp/Indoleamine_2_3_dOase-like"/>
</dbReference>
<evidence type="ECO:0000313" key="8">
    <source>
        <dbReference type="Proteomes" id="UP001337655"/>
    </source>
</evidence>
<name>A0AAV9PMR6_9PEZI</name>
<feature type="binding site" description="proximal binding residue" evidence="4">
    <location>
        <position position="408"/>
    </location>
    <ligand>
        <name>heme b</name>
        <dbReference type="ChEBI" id="CHEBI:60344"/>
    </ligand>
    <ligandPart>
        <name>Fe</name>
        <dbReference type="ChEBI" id="CHEBI:18248"/>
    </ligandPart>
</feature>
<keyword evidence="2 4" id="KW-0479">Metal-binding</keyword>
<dbReference type="PANTHER" id="PTHR28657:SF3">
    <property type="entry name" value="INDOLEAMINE 2,3-DIOXYGENASE"/>
    <property type="match status" value="1"/>
</dbReference>
<keyword evidence="4 5" id="KW-0349">Heme</keyword>
<sequence>MSPFMTDRSEVSRDVQDDSVRSAFPNIDADPYTLPSSLDPFTITTSTGFMPLRTPMVDSPPLFEPLMKLVSDLPVVKLDGSPGLLAKYQVGPSIVEHHALPDLSEAIDHLTTADGKPDLTAITAVFREYAFIASAYLLEPCWERQCKGLEGYGLGRQVLPKCIAGPLVKTAKMLDIHPFMSYAAAYCHYNYSFADPAIGLNEYSNLRLIRAFETGLNPTSSEAGFVLTHVDMVKHSPGLIRGTTDILDAIESGKGRSDVTHGLEIMLETMRRIEASMETMWANSKPKDYTTYRTFIFGILKQSMFSNGVIYEGENDNEPLYFRGESGANDSIIPLIDNLLEIPMPENPLTDTLKDFRSYRPKPHREFLAFVRRRAGELGVREYCCGDVETTVLYFRLLDHVRSFRWRHWLFAREYIIRRSSHPTATGGSPIVTWLPNQLFAVMDLMSAVWNEIDPEDKEEVPAFVFEMMDNVEDQRVKLRREVDRWCSERGVSVN</sequence>
<evidence type="ECO:0000256" key="4">
    <source>
        <dbReference type="PIRSR" id="PIRSR600898-1"/>
    </source>
</evidence>
<comment type="caution">
    <text evidence="7">The sequence shown here is derived from an EMBL/GenBank/DDBJ whole genome shotgun (WGS) entry which is preliminary data.</text>
</comment>
<dbReference type="GO" id="GO:0046872">
    <property type="term" value="F:metal ion binding"/>
    <property type="evidence" value="ECO:0007669"/>
    <property type="project" value="UniProtKB-UniRule"/>
</dbReference>
<organism evidence="7 8">
    <name type="scientific">Saxophila tyrrhenica</name>
    <dbReference type="NCBI Taxonomy" id="1690608"/>
    <lineage>
        <taxon>Eukaryota</taxon>
        <taxon>Fungi</taxon>
        <taxon>Dikarya</taxon>
        <taxon>Ascomycota</taxon>
        <taxon>Pezizomycotina</taxon>
        <taxon>Dothideomycetes</taxon>
        <taxon>Dothideomycetidae</taxon>
        <taxon>Mycosphaerellales</taxon>
        <taxon>Extremaceae</taxon>
        <taxon>Saxophila</taxon>
    </lineage>
</organism>
<dbReference type="GeneID" id="89923564"/>
<comment type="catalytic activity">
    <reaction evidence="5">
        <text>L-tryptophan + O2 = N-formyl-L-kynurenine</text>
        <dbReference type="Rhea" id="RHEA:24536"/>
        <dbReference type="ChEBI" id="CHEBI:15379"/>
        <dbReference type="ChEBI" id="CHEBI:57912"/>
        <dbReference type="ChEBI" id="CHEBI:58629"/>
    </reaction>
</comment>
<accession>A0AAV9PMR6</accession>
<feature type="region of interest" description="Disordered" evidence="6">
    <location>
        <begin position="1"/>
        <end position="26"/>
    </location>
</feature>
<comment type="similarity">
    <text evidence="1 5">Belongs to the indoleamine 2,3-dioxygenase family.</text>
</comment>
<keyword evidence="5" id="KW-0560">Oxidoreductase</keyword>
<keyword evidence="8" id="KW-1185">Reference proteome</keyword>
<dbReference type="InterPro" id="IPR000898">
    <property type="entry name" value="Indolamine_dOase"/>
</dbReference>
<keyword evidence="5" id="KW-0223">Dioxygenase</keyword>
<gene>
    <name evidence="7" type="ORF">LTR77_002217</name>
</gene>
<proteinExistence type="inferred from homology"/>
<dbReference type="FunFam" id="1.20.58.480:FF:000005">
    <property type="entry name" value="Indoleamine 2,3-dioxygenase family protein"/>
    <property type="match status" value="1"/>
</dbReference>